<dbReference type="GO" id="GO:0044038">
    <property type="term" value="P:cell wall macromolecule biosynthetic process"/>
    <property type="evidence" value="ECO:0007669"/>
    <property type="project" value="TreeGrafter"/>
</dbReference>
<evidence type="ECO:0000256" key="6">
    <source>
        <dbReference type="ARBA" id="ARBA00023136"/>
    </source>
</evidence>
<feature type="transmembrane region" description="Helical" evidence="7">
    <location>
        <begin position="321"/>
        <end position="339"/>
    </location>
</feature>
<protein>
    <recommendedName>
        <fullName evidence="10">Undecaprenyl-phosphate alpha-N-acetylglucosaminyl 1-phosphate transferase</fullName>
    </recommendedName>
</protein>
<evidence type="ECO:0008006" key="10">
    <source>
        <dbReference type="Google" id="ProtNLM"/>
    </source>
</evidence>
<organism evidence="8 9">
    <name type="scientific">Candidatus Komeilibacteria bacterium RIFCSPLOWO2_01_FULL_53_11</name>
    <dbReference type="NCBI Taxonomy" id="1798552"/>
    <lineage>
        <taxon>Bacteria</taxon>
        <taxon>Candidatus Komeiliibacteriota</taxon>
    </lineage>
</organism>
<evidence type="ECO:0000313" key="9">
    <source>
        <dbReference type="Proteomes" id="UP000177349"/>
    </source>
</evidence>
<gene>
    <name evidence="8" type="ORF">A3B31_03220</name>
</gene>
<comment type="caution">
    <text evidence="8">The sequence shown here is derived from an EMBL/GenBank/DDBJ whole genome shotgun (WGS) entry which is preliminary data.</text>
</comment>
<dbReference type="Pfam" id="PF00953">
    <property type="entry name" value="Glycos_transf_4"/>
    <property type="match status" value="1"/>
</dbReference>
<evidence type="ECO:0000256" key="2">
    <source>
        <dbReference type="ARBA" id="ARBA00022475"/>
    </source>
</evidence>
<feature type="transmembrane region" description="Helical" evidence="7">
    <location>
        <begin position="75"/>
        <end position="92"/>
    </location>
</feature>
<dbReference type="CDD" id="cd06853">
    <property type="entry name" value="GT_WecA_like"/>
    <property type="match status" value="1"/>
</dbReference>
<keyword evidence="6 7" id="KW-0472">Membrane</keyword>
<keyword evidence="4 7" id="KW-0812">Transmembrane</keyword>
<evidence type="ECO:0000256" key="5">
    <source>
        <dbReference type="ARBA" id="ARBA00022989"/>
    </source>
</evidence>
<dbReference type="PANTHER" id="PTHR22926">
    <property type="entry name" value="PHOSPHO-N-ACETYLMURAMOYL-PENTAPEPTIDE-TRANSFERASE"/>
    <property type="match status" value="1"/>
</dbReference>
<dbReference type="InterPro" id="IPR000715">
    <property type="entry name" value="Glycosyl_transferase_4"/>
</dbReference>
<reference evidence="8 9" key="1">
    <citation type="journal article" date="2016" name="Nat. Commun.">
        <title>Thousands of microbial genomes shed light on interconnected biogeochemical processes in an aquifer system.</title>
        <authorList>
            <person name="Anantharaman K."/>
            <person name="Brown C.T."/>
            <person name="Hug L.A."/>
            <person name="Sharon I."/>
            <person name="Castelle C.J."/>
            <person name="Probst A.J."/>
            <person name="Thomas B.C."/>
            <person name="Singh A."/>
            <person name="Wilkins M.J."/>
            <person name="Karaoz U."/>
            <person name="Brodie E.L."/>
            <person name="Williams K.H."/>
            <person name="Hubbard S.S."/>
            <person name="Banfield J.F."/>
        </authorList>
    </citation>
    <scope>NUCLEOTIDE SEQUENCE [LARGE SCALE GENOMIC DNA]</scope>
</reference>
<evidence type="ECO:0000313" key="8">
    <source>
        <dbReference type="EMBL" id="OGY92766.1"/>
    </source>
</evidence>
<feature type="transmembrane region" description="Helical" evidence="7">
    <location>
        <begin position="43"/>
        <end position="63"/>
    </location>
</feature>
<feature type="transmembrane region" description="Helical" evidence="7">
    <location>
        <begin position="138"/>
        <end position="160"/>
    </location>
</feature>
<feature type="transmembrane region" description="Helical" evidence="7">
    <location>
        <begin position="198"/>
        <end position="218"/>
    </location>
</feature>
<feature type="transmembrane region" description="Helical" evidence="7">
    <location>
        <begin position="104"/>
        <end position="126"/>
    </location>
</feature>
<dbReference type="PANTHER" id="PTHR22926:SF3">
    <property type="entry name" value="UNDECAPRENYL-PHOSPHATE ALPHA-N-ACETYLGLUCOSAMINYL 1-PHOSPHATE TRANSFERASE"/>
    <property type="match status" value="1"/>
</dbReference>
<accession>A0A1G2BV06</accession>
<dbReference type="Proteomes" id="UP000177349">
    <property type="component" value="Unassembled WGS sequence"/>
</dbReference>
<name>A0A1G2BV06_9BACT</name>
<keyword evidence="2" id="KW-1003">Cell membrane</keyword>
<evidence type="ECO:0000256" key="1">
    <source>
        <dbReference type="ARBA" id="ARBA00004651"/>
    </source>
</evidence>
<evidence type="ECO:0000256" key="7">
    <source>
        <dbReference type="SAM" id="Phobius"/>
    </source>
</evidence>
<keyword evidence="5 7" id="KW-1133">Transmembrane helix</keyword>
<evidence type="ECO:0000256" key="3">
    <source>
        <dbReference type="ARBA" id="ARBA00022679"/>
    </source>
</evidence>
<keyword evidence="3" id="KW-0808">Transferase</keyword>
<feature type="transmembrane region" description="Helical" evidence="7">
    <location>
        <begin position="230"/>
        <end position="259"/>
    </location>
</feature>
<comment type="subcellular location">
    <subcellularLocation>
        <location evidence="1">Cell membrane</location>
        <topology evidence="1">Multi-pass membrane protein</topology>
    </subcellularLocation>
</comment>
<dbReference type="AlphaFoldDB" id="A0A1G2BV06"/>
<evidence type="ECO:0000256" key="4">
    <source>
        <dbReference type="ARBA" id="ARBA00022692"/>
    </source>
</evidence>
<dbReference type="GO" id="GO:0071555">
    <property type="term" value="P:cell wall organization"/>
    <property type="evidence" value="ECO:0007669"/>
    <property type="project" value="TreeGrafter"/>
</dbReference>
<sequence length="348" mass="37289">MTFFAAAALSCFFTFLVRGIAVRMRIVDTPGEPRKVHGRPVPLLGGVALYATVLAVLSGLLQTGWLTDDRVSTRLLWGIVLAGAVIMFIGFLDDALRLKWWQQMLGPILAVCIMVAAGLEIPFVTNPFGSGVLDLGELPFGGAVVPTGGILIFLWLLGMMYTTKLLDGLDGLASSISFVAALVIFVVSLFWDRSGSTTSFLALTLAGAVLGFLVWNWHPAKIFLGEGGSIFLGFMLGVLAVISGGKIATALLVMGVPILDVLWIIGRRLASGQKIFSADKKHLHFRLLQAGMTQRQVAFSLALVSLVFGSVSFVFGTRAKLIALAALFVFMLGLALVLIRHEKKHGSV</sequence>
<dbReference type="GO" id="GO:0016780">
    <property type="term" value="F:phosphotransferase activity, for other substituted phosphate groups"/>
    <property type="evidence" value="ECO:0007669"/>
    <property type="project" value="InterPro"/>
</dbReference>
<feature type="transmembrane region" description="Helical" evidence="7">
    <location>
        <begin position="172"/>
        <end position="191"/>
    </location>
</feature>
<dbReference type="GO" id="GO:0009103">
    <property type="term" value="P:lipopolysaccharide biosynthetic process"/>
    <property type="evidence" value="ECO:0007669"/>
    <property type="project" value="TreeGrafter"/>
</dbReference>
<feature type="transmembrane region" description="Helical" evidence="7">
    <location>
        <begin position="297"/>
        <end position="315"/>
    </location>
</feature>
<dbReference type="GO" id="GO:0005886">
    <property type="term" value="C:plasma membrane"/>
    <property type="evidence" value="ECO:0007669"/>
    <property type="project" value="UniProtKB-SubCell"/>
</dbReference>
<dbReference type="EMBL" id="MHKN01000010">
    <property type="protein sequence ID" value="OGY92766.1"/>
    <property type="molecule type" value="Genomic_DNA"/>
</dbReference>
<proteinExistence type="predicted"/>